<dbReference type="AlphaFoldDB" id="A0A0S4IWU5"/>
<dbReference type="EMBL" id="CYKH01000747">
    <property type="protein sequence ID" value="CUG31634.1"/>
    <property type="molecule type" value="Genomic_DNA"/>
</dbReference>
<feature type="coiled-coil region" evidence="1">
    <location>
        <begin position="299"/>
        <end position="354"/>
    </location>
</feature>
<proteinExistence type="predicted"/>
<keyword evidence="1" id="KW-0175">Coiled coil</keyword>
<feature type="coiled-coil region" evidence="1">
    <location>
        <begin position="459"/>
        <end position="486"/>
    </location>
</feature>
<feature type="compositionally biased region" description="Low complexity" evidence="2">
    <location>
        <begin position="976"/>
        <end position="987"/>
    </location>
</feature>
<sequence length="1008" mass="112537">MSSTIGRRSPILNDTSRYDEGRVSPSMLSSGNDVHHQLETSRRELLRATTQLSAVKDECEGLERKLIRSEQLHKTAVVEIEGLEDHNRRLRREVDELKRERMTLSTCQSELTAERDDVQSNLAVSLHRVRELEIALETRHQQQLASDAVHQNLVEQHDIAVRHNANLAEQRRKLEDDLRRAGDQFEEQRCHFEGWKHCIVREVDAMSSAMERSLARGAVNASSVSTSSPSRAAEDDLSLVSLIGVDHSISIRSTTVAQPAAPAHADVKPLFANLYQSFKTLHHFLGVLRKERREHEDHVLEIRQSCSAAERDLQMLQTENRHLSQRSTQSEVHVTRLTSQVEAACRQAETATQQHALLLQGVGDALGTPALDGPSLETQVRLMVAERNQIQDRCQHQQTLISDLKDELLTLRKTTEERVAGIEEASKQQTRHEVAIHEERAVTALQEKRHLQVELTAQKEHAEQVEQSLRHEVEALHQQVKELTTQRDALQPLARQVPVLEDQIHARDKQIGELRAEHHTLRQEHQSLRADHQQSTQLMRQECEVLRRHLGPYECSMLGSAPVINHLGLDASGLGQKSTHSDSFFNTPVPQALTSAVSAPPPTFCSLFDLLMISLRVLHGARKDIAEMSMQRRALCNELHEYNHMFGPLSQQFVTSKPLRRLLQFRRAVVVVLAANRLLRLVRDGQGRQRETFWSLRRGFGRVRLSADTSIAVVGGCFGASHPTVARFASLRQEDKSMRPQDLILPSSAEATDVPALMATLMEQVRVASAPPASAWCRVAPVLSTSLQGGLQRLYLHYGRPMPFRSTTSGEHYTHSNSSALHHNASALASPRRPSLVYPSGMLESQIASPPSRRHNMSVTAAADTSASFFKTPGAASAYYSGADSGGAVTHPHQYLPASSYIPAATPAHLRPPQDYSTMSSEYHNTTRSTASMMMPHSAPQRHAGPDEFSMEVLNVIRALDNKVAGALKLHHPHTTHSISTTAAASPNSSHHYTSHPHRTPKSAMKRR</sequence>
<organism evidence="3 4">
    <name type="scientific">Bodo saltans</name>
    <name type="common">Flagellated protozoan</name>
    <dbReference type="NCBI Taxonomy" id="75058"/>
    <lineage>
        <taxon>Eukaryota</taxon>
        <taxon>Discoba</taxon>
        <taxon>Euglenozoa</taxon>
        <taxon>Kinetoplastea</taxon>
        <taxon>Metakinetoplastina</taxon>
        <taxon>Eubodonida</taxon>
        <taxon>Bodonidae</taxon>
        <taxon>Bodo</taxon>
    </lineage>
</organism>
<reference evidence="4" key="1">
    <citation type="submission" date="2015-09" db="EMBL/GenBank/DDBJ databases">
        <authorList>
            <consortium name="Pathogen Informatics"/>
        </authorList>
    </citation>
    <scope>NUCLEOTIDE SEQUENCE [LARGE SCALE GENOMIC DNA]</scope>
    <source>
        <strain evidence="4">Lake Konstanz</strain>
    </source>
</reference>
<evidence type="ECO:0000256" key="1">
    <source>
        <dbReference type="SAM" id="Coils"/>
    </source>
</evidence>
<dbReference type="OMA" id="ARHECER"/>
<dbReference type="OrthoDB" id="246380at2759"/>
<feature type="coiled-coil region" evidence="1">
    <location>
        <begin position="38"/>
        <end position="107"/>
    </location>
</feature>
<evidence type="ECO:0000313" key="4">
    <source>
        <dbReference type="Proteomes" id="UP000051952"/>
    </source>
</evidence>
<dbReference type="VEuPathDB" id="TriTrypDB:BSAL_77495"/>
<name>A0A0S4IWU5_BODSA</name>
<keyword evidence="4" id="KW-1185">Reference proteome</keyword>
<evidence type="ECO:0000256" key="2">
    <source>
        <dbReference type="SAM" id="MobiDB-lite"/>
    </source>
</evidence>
<dbReference type="Proteomes" id="UP000051952">
    <property type="component" value="Unassembled WGS sequence"/>
</dbReference>
<gene>
    <name evidence="3" type="ORF">BSAL_77495</name>
</gene>
<feature type="region of interest" description="Disordered" evidence="2">
    <location>
        <begin position="1"/>
        <end position="35"/>
    </location>
</feature>
<accession>A0A0S4IWU5</accession>
<evidence type="ECO:0000313" key="3">
    <source>
        <dbReference type="EMBL" id="CUG31634.1"/>
    </source>
</evidence>
<protein>
    <submittedName>
        <fullName evidence="3">Uncharacterized protein</fullName>
    </submittedName>
</protein>
<feature type="compositionally biased region" description="Basic residues" evidence="2">
    <location>
        <begin position="993"/>
        <end position="1008"/>
    </location>
</feature>
<feature type="region of interest" description="Disordered" evidence="2">
    <location>
        <begin position="975"/>
        <end position="1008"/>
    </location>
</feature>